<dbReference type="RefSeq" id="XP_016646694.1">
    <property type="nucleotide sequence ID" value="XM_016783061.1"/>
</dbReference>
<dbReference type="VEuPathDB" id="FungiDB:SAPIO_CDS0232"/>
<comment type="caution">
    <text evidence="2">The sequence shown here is derived from an EMBL/GenBank/DDBJ whole genome shotgun (WGS) entry which is preliminary data.</text>
</comment>
<protein>
    <submittedName>
        <fullName evidence="2">Uncharacterized protein</fullName>
    </submittedName>
</protein>
<keyword evidence="3" id="KW-1185">Reference proteome</keyword>
<dbReference type="EMBL" id="JOWA01000011">
    <property type="protein sequence ID" value="KEZ46895.1"/>
    <property type="molecule type" value="Genomic_DNA"/>
</dbReference>
<sequence length="359" mass="39084">MIVSDDARLRSQALRLVNESGIMKEFEGFKVGQMSLAAEFENFRQLSPTRKPAAEPGQIPDFNRLSSPHDQPQVAEEETFHQSTLNEGRPCPHETSLKLKNPFSADITAASQIEVFSDPSGPISGRRLYAKLPGATEMGTQSATLGGVLSYQGQYYILTVGHFLESLTSPEKIAVQSLPQPSEDIPTCEISGLSDFEDDGDDDDNDDDDDDDDLIRATSRGSITPEETEAEPSRSSSVSDLDRASCSSSASIMDPGEQAQLLDSINKAFTPDKHTEAPTTLNEPPVKIGEIVMHSKAMDVSLVRITGDPATSLRVSSSELQDASIPLEDYECHIESAAKDTTIKCPERTWNGHVKKLLN</sequence>
<feature type="region of interest" description="Disordered" evidence="1">
    <location>
        <begin position="177"/>
        <end position="254"/>
    </location>
</feature>
<accession>A0A084GHT3</accession>
<dbReference type="OrthoDB" id="5245011at2759"/>
<evidence type="ECO:0000313" key="2">
    <source>
        <dbReference type="EMBL" id="KEZ46895.1"/>
    </source>
</evidence>
<reference evidence="2 3" key="1">
    <citation type="journal article" date="2014" name="Genome Announc.">
        <title>Draft genome sequence of the pathogenic fungus Scedosporium apiospermum.</title>
        <authorList>
            <person name="Vandeputte P."/>
            <person name="Ghamrawi S."/>
            <person name="Rechenmann M."/>
            <person name="Iltis A."/>
            <person name="Giraud S."/>
            <person name="Fleury M."/>
            <person name="Thornton C."/>
            <person name="Delhaes L."/>
            <person name="Meyer W."/>
            <person name="Papon N."/>
            <person name="Bouchara J.P."/>
        </authorList>
    </citation>
    <scope>NUCLEOTIDE SEQUENCE [LARGE SCALE GENOMIC DNA]</scope>
    <source>
        <strain evidence="2 3">IHEM 14462</strain>
    </source>
</reference>
<gene>
    <name evidence="2" type="ORF">SAPIO_CDS0232</name>
</gene>
<feature type="compositionally biased region" description="Acidic residues" evidence="1">
    <location>
        <begin position="195"/>
        <end position="213"/>
    </location>
</feature>
<evidence type="ECO:0000256" key="1">
    <source>
        <dbReference type="SAM" id="MobiDB-lite"/>
    </source>
</evidence>
<name>A0A084GHT3_PSEDA</name>
<dbReference type="AlphaFoldDB" id="A0A084GHT3"/>
<organism evidence="2 3">
    <name type="scientific">Pseudallescheria apiosperma</name>
    <name type="common">Scedosporium apiospermum</name>
    <dbReference type="NCBI Taxonomy" id="563466"/>
    <lineage>
        <taxon>Eukaryota</taxon>
        <taxon>Fungi</taxon>
        <taxon>Dikarya</taxon>
        <taxon>Ascomycota</taxon>
        <taxon>Pezizomycotina</taxon>
        <taxon>Sordariomycetes</taxon>
        <taxon>Hypocreomycetidae</taxon>
        <taxon>Microascales</taxon>
        <taxon>Microascaceae</taxon>
        <taxon>Scedosporium</taxon>
    </lineage>
</organism>
<feature type="compositionally biased region" description="Polar residues" evidence="1">
    <location>
        <begin position="233"/>
        <end position="251"/>
    </location>
</feature>
<evidence type="ECO:0000313" key="3">
    <source>
        <dbReference type="Proteomes" id="UP000028545"/>
    </source>
</evidence>
<dbReference type="KEGG" id="sapo:SAPIO_CDS0232"/>
<dbReference type="GeneID" id="27718384"/>
<proteinExistence type="predicted"/>
<dbReference type="Proteomes" id="UP000028545">
    <property type="component" value="Unassembled WGS sequence"/>
</dbReference>
<dbReference type="HOGENOM" id="CLU_771964_0_0_1"/>